<comment type="caution">
    <text evidence="9">The sequence shown here is derived from an EMBL/GenBank/DDBJ whole genome shotgun (WGS) entry which is preliminary data.</text>
</comment>
<accession>A0A9Q0MM25</accession>
<dbReference type="GO" id="GO:0008270">
    <property type="term" value="F:zinc ion binding"/>
    <property type="evidence" value="ECO:0007669"/>
    <property type="project" value="UniProtKB-KW"/>
</dbReference>
<dbReference type="Gene3D" id="3.30.160.60">
    <property type="entry name" value="Classic Zinc Finger"/>
    <property type="match status" value="3"/>
</dbReference>
<organism evidence="9 10">
    <name type="scientific">Pseudolycoriella hygida</name>
    <dbReference type="NCBI Taxonomy" id="35572"/>
    <lineage>
        <taxon>Eukaryota</taxon>
        <taxon>Metazoa</taxon>
        <taxon>Ecdysozoa</taxon>
        <taxon>Arthropoda</taxon>
        <taxon>Hexapoda</taxon>
        <taxon>Insecta</taxon>
        <taxon>Pterygota</taxon>
        <taxon>Neoptera</taxon>
        <taxon>Endopterygota</taxon>
        <taxon>Diptera</taxon>
        <taxon>Nematocera</taxon>
        <taxon>Sciaroidea</taxon>
        <taxon>Sciaridae</taxon>
        <taxon>Pseudolycoriella</taxon>
    </lineage>
</organism>
<dbReference type="SUPFAM" id="SSF57667">
    <property type="entry name" value="beta-beta-alpha zinc fingers"/>
    <property type="match status" value="2"/>
</dbReference>
<dbReference type="PANTHER" id="PTHR24394">
    <property type="entry name" value="ZINC FINGER PROTEIN"/>
    <property type="match status" value="1"/>
</dbReference>
<feature type="domain" description="C2H2-type" evidence="8">
    <location>
        <begin position="14"/>
        <end position="42"/>
    </location>
</feature>
<dbReference type="OrthoDB" id="40579at2759"/>
<evidence type="ECO:0000313" key="10">
    <source>
        <dbReference type="Proteomes" id="UP001151699"/>
    </source>
</evidence>
<dbReference type="Proteomes" id="UP001151699">
    <property type="component" value="Unassembled WGS sequence"/>
</dbReference>
<evidence type="ECO:0000256" key="7">
    <source>
        <dbReference type="PROSITE-ProRule" id="PRU00042"/>
    </source>
</evidence>
<dbReference type="InterPro" id="IPR036236">
    <property type="entry name" value="Znf_C2H2_sf"/>
</dbReference>
<evidence type="ECO:0000259" key="8">
    <source>
        <dbReference type="PROSITE" id="PS50157"/>
    </source>
</evidence>
<dbReference type="GO" id="GO:0005634">
    <property type="term" value="C:nucleus"/>
    <property type="evidence" value="ECO:0007669"/>
    <property type="project" value="UniProtKB-SubCell"/>
</dbReference>
<proteinExistence type="predicted"/>
<dbReference type="PROSITE" id="PS00028">
    <property type="entry name" value="ZINC_FINGER_C2H2_1"/>
    <property type="match status" value="3"/>
</dbReference>
<feature type="non-terminal residue" evidence="9">
    <location>
        <position position="1"/>
    </location>
</feature>
<dbReference type="PROSITE" id="PS50157">
    <property type="entry name" value="ZINC_FINGER_C2H2_2"/>
    <property type="match status" value="3"/>
</dbReference>
<dbReference type="SMART" id="SM00355">
    <property type="entry name" value="ZnF_C2H2"/>
    <property type="match status" value="4"/>
</dbReference>
<evidence type="ECO:0000256" key="3">
    <source>
        <dbReference type="ARBA" id="ARBA00022737"/>
    </source>
</evidence>
<keyword evidence="6" id="KW-0539">Nucleus</keyword>
<evidence type="ECO:0000256" key="5">
    <source>
        <dbReference type="ARBA" id="ARBA00022833"/>
    </source>
</evidence>
<gene>
    <name evidence="9" type="primary">ZFP90</name>
    <name evidence="9" type="ORF">Bhyg_15719</name>
</gene>
<evidence type="ECO:0000256" key="2">
    <source>
        <dbReference type="ARBA" id="ARBA00022723"/>
    </source>
</evidence>
<feature type="domain" description="C2H2-type" evidence="8">
    <location>
        <begin position="120"/>
        <end position="148"/>
    </location>
</feature>
<dbReference type="Pfam" id="PF00096">
    <property type="entry name" value="zf-C2H2"/>
    <property type="match status" value="1"/>
</dbReference>
<keyword evidence="4 7" id="KW-0863">Zinc-finger</keyword>
<reference evidence="9" key="1">
    <citation type="submission" date="2022-07" db="EMBL/GenBank/DDBJ databases">
        <authorList>
            <person name="Trinca V."/>
            <person name="Uliana J.V.C."/>
            <person name="Torres T.T."/>
            <person name="Ward R.J."/>
            <person name="Monesi N."/>
        </authorList>
    </citation>
    <scope>NUCLEOTIDE SEQUENCE</scope>
    <source>
        <strain evidence="9">HSMRA1968</strain>
        <tissue evidence="9">Whole embryos</tissue>
    </source>
</reference>
<keyword evidence="3" id="KW-0677">Repeat</keyword>
<dbReference type="InterPro" id="IPR013087">
    <property type="entry name" value="Znf_C2H2_type"/>
</dbReference>
<dbReference type="GO" id="GO:0000981">
    <property type="term" value="F:DNA-binding transcription factor activity, RNA polymerase II-specific"/>
    <property type="evidence" value="ECO:0007669"/>
    <property type="project" value="TreeGrafter"/>
</dbReference>
<evidence type="ECO:0000313" key="9">
    <source>
        <dbReference type="EMBL" id="KAJ6631735.1"/>
    </source>
</evidence>
<dbReference type="AlphaFoldDB" id="A0A9Q0MM25"/>
<keyword evidence="2" id="KW-0479">Metal-binding</keyword>
<protein>
    <submittedName>
        <fullName evidence="9">Zinc finger protein</fullName>
    </submittedName>
</protein>
<evidence type="ECO:0000256" key="6">
    <source>
        <dbReference type="ARBA" id="ARBA00023242"/>
    </source>
</evidence>
<evidence type="ECO:0000256" key="4">
    <source>
        <dbReference type="ARBA" id="ARBA00022771"/>
    </source>
</evidence>
<dbReference type="PANTHER" id="PTHR24394:SF29">
    <property type="entry name" value="MYONEURIN"/>
    <property type="match status" value="1"/>
</dbReference>
<feature type="domain" description="C2H2-type" evidence="8">
    <location>
        <begin position="274"/>
        <end position="296"/>
    </location>
</feature>
<dbReference type="EMBL" id="WJQU01002679">
    <property type="protein sequence ID" value="KAJ6631735.1"/>
    <property type="molecule type" value="Genomic_DNA"/>
</dbReference>
<keyword evidence="5" id="KW-0862">Zinc</keyword>
<keyword evidence="10" id="KW-1185">Reference proteome</keyword>
<evidence type="ECO:0000256" key="1">
    <source>
        <dbReference type="ARBA" id="ARBA00004123"/>
    </source>
</evidence>
<sequence length="385" mass="43915">MTNIYKHMRTHDLYLCSLCMKTFQEESEIKQHTCGTTGIKKPQCMVCFKYLSNAWSLTRHMKIHPKLRGNECNKKTTTPTLEAELLEQNSLLSDDVTSEMVGPMEILEDEYSNPKVNKRFQCIVCLKKFKTYELLQKHLKDVHTVKTFKIKKNAAATDVDVTSSNKSSNIDNNSHNSLPVKQSIAIALASKLNKKNTTTHPGNDVELPKLIPIASEPTCNPFREQFVNESLHPTTFDDDQFMPNSDVLLDSANIVEDVEESILANAVPRPNVKHQCNICNKVFNKTNQLKRHKETHDNIVYICPFCDNKSVKTKKTILKHLKNSHPEQQTDTWNSTDFINSLAIRSYTDLNATTKSKSLDYSPLSTDDIIHDNAMSPQIKYEDDH</sequence>
<name>A0A9Q0MM25_9DIPT</name>
<comment type="subcellular location">
    <subcellularLocation>
        <location evidence="1">Nucleus</location>
    </subcellularLocation>
</comment>